<dbReference type="GO" id="GO:0046872">
    <property type="term" value="F:metal ion binding"/>
    <property type="evidence" value="ECO:0007669"/>
    <property type="project" value="UniProtKB-KW"/>
</dbReference>
<accession>A0A4R1Q244</accession>
<feature type="binding site" evidence="6">
    <location>
        <position position="218"/>
    </location>
    <ligand>
        <name>isopentenyl diphosphate</name>
        <dbReference type="ChEBI" id="CHEBI:128769"/>
    </ligand>
</feature>
<dbReference type="FunFam" id="2.40.50.140:FF:000103">
    <property type="entry name" value="protein RRP5 homolog"/>
    <property type="match status" value="1"/>
</dbReference>
<dbReference type="PANTHER" id="PTHR30426:SF0">
    <property type="entry name" value="4-HYDROXY-3-METHYLBUT-2-ENYL DIPHOSPHATE REDUCTASE"/>
    <property type="match status" value="1"/>
</dbReference>
<feature type="binding site" evidence="6">
    <location>
        <position position="260"/>
    </location>
    <ligand>
        <name>(2E)-4-hydroxy-3-methylbut-2-enyl diphosphate</name>
        <dbReference type="ChEBI" id="CHEBI:128753"/>
    </ligand>
</feature>
<reference evidence="8 9" key="1">
    <citation type="submission" date="2019-03" db="EMBL/GenBank/DDBJ databases">
        <title>Genomic Encyclopedia of Type Strains, Phase IV (KMG-IV): sequencing the most valuable type-strain genomes for metagenomic binning, comparative biology and taxonomic classification.</title>
        <authorList>
            <person name="Goeker M."/>
        </authorList>
    </citation>
    <scope>NUCLEOTIDE SEQUENCE [LARGE SCALE GENOMIC DNA]</scope>
    <source>
        <strain evidence="8 9">DSM 15969</strain>
    </source>
</reference>
<keyword evidence="6" id="KW-0414">Isoprene biosynthesis</keyword>
<dbReference type="InterPro" id="IPR012340">
    <property type="entry name" value="NA-bd_OB-fold"/>
</dbReference>
<comment type="caution">
    <text evidence="6">Lacks conserved residue(s) required for the propagation of feature annotation.</text>
</comment>
<sequence>MQIHLAEHRGFCYGVKRAIETVEKCIDSGGTAHTLGPIIHNPQMVAELAKKGISPANDLGEIAEGTVIIRSHGVGPRIYQDAEAKNLTIVDATCPHVKKAQQAAHELMKEGYPVIVIGEKDHPEVKSIVSWTQEEAFIVESVEDACRLPLYDRLGVVVQTTFSGELFEQILAVIQQKAAAVVVKRTICTATDQRQQAAAALASKVDVMVIIGGKNSANTTRLADVCRQSGCPVYHIETASELRPEWFANIQHVGISAGASTPDWIIEEVVHKMEQFDQSVAASFQQLEKGSIIKGKVVSVRPDEVFVDIGYKGEGVVSLKELAYPVPERASDIVAVGQEIDVLVLATDSADDTVQLSKLQADKVIAWSNLEEAEKNHTIVECKVTEVVKGGLAVSVNGIRGFIPASQVALRFVEDLTGYLGQTLAIVPIELDAEKQRVVLSHRKVLQDEQQKKEQAIFAKIKAGDVIPGIVRRLVDFGAFVDIGGVEGLIHISDLSWHRVKSPSEILQVGDKIEVFVLKVDPASKKISLSLKQIQQDPWLSQIKSFTEGQIVPGTVAKTTKFGAFVKLADGVEGLVHLSELADRRVATAEEVVHAGQALNVKILSIDRDNKRISLSLIQALEEAERAEYQDYLGTQSSSGTTIGDKLGHLFGRK</sequence>
<dbReference type="GO" id="GO:0050992">
    <property type="term" value="P:dimethylallyl diphosphate biosynthetic process"/>
    <property type="evidence" value="ECO:0007669"/>
    <property type="project" value="UniProtKB-UniRule"/>
</dbReference>
<dbReference type="CDD" id="cd04465">
    <property type="entry name" value="S1_RPS1_repeat_ec2_hs2"/>
    <property type="match status" value="1"/>
</dbReference>
<keyword evidence="3 6" id="KW-0408">Iron</keyword>
<dbReference type="EC" id="1.17.7.4" evidence="6"/>
<dbReference type="GO" id="GO:0051745">
    <property type="term" value="F:4-hydroxy-3-methylbut-2-enyl diphosphate reductase activity"/>
    <property type="evidence" value="ECO:0007669"/>
    <property type="project" value="UniProtKB-UniRule"/>
</dbReference>
<dbReference type="Pfam" id="PF00575">
    <property type="entry name" value="S1"/>
    <property type="match status" value="4"/>
</dbReference>
<feature type="domain" description="S1 motif" evidence="7">
    <location>
        <begin position="377"/>
        <end position="443"/>
    </location>
</feature>
<feature type="domain" description="S1 motif" evidence="7">
    <location>
        <begin position="290"/>
        <end position="359"/>
    </location>
</feature>
<dbReference type="NCBIfam" id="NF000907">
    <property type="entry name" value="PRK00087.1"/>
    <property type="match status" value="1"/>
</dbReference>
<feature type="binding site" evidence="6">
    <location>
        <position position="40"/>
    </location>
    <ligand>
        <name>dimethylallyl diphosphate</name>
        <dbReference type="ChEBI" id="CHEBI:57623"/>
    </ligand>
</feature>
<feature type="binding site" evidence="6">
    <location>
        <position position="216"/>
    </location>
    <ligand>
        <name>isopentenyl diphosphate</name>
        <dbReference type="ChEBI" id="CHEBI:128769"/>
    </ligand>
</feature>
<feature type="binding site" evidence="6">
    <location>
        <position position="216"/>
    </location>
    <ligand>
        <name>dimethylallyl diphosphate</name>
        <dbReference type="ChEBI" id="CHEBI:57623"/>
    </ligand>
</feature>
<comment type="pathway">
    <text evidence="6">Isoprenoid biosynthesis; dimethylallyl diphosphate biosynthesis; dimethylallyl diphosphate from (2E)-4-hydroxy-3-methylbutenyl diphosphate: step 1/1.</text>
</comment>
<comment type="similarity">
    <text evidence="6">Belongs to the IspH family.</text>
</comment>
<feature type="binding site" evidence="6">
    <location>
        <position position="218"/>
    </location>
    <ligand>
        <name>(2E)-4-hydroxy-3-methylbut-2-enyl diphosphate</name>
        <dbReference type="ChEBI" id="CHEBI:128753"/>
    </ligand>
</feature>
<dbReference type="InterPro" id="IPR003029">
    <property type="entry name" value="S1_domain"/>
</dbReference>
<dbReference type="CDD" id="cd05687">
    <property type="entry name" value="S1_RPS1_repeat_ec1_hs1"/>
    <property type="match status" value="1"/>
</dbReference>
<dbReference type="RefSeq" id="WP_132074313.1">
    <property type="nucleotide sequence ID" value="NZ_SLUI01000001.1"/>
</dbReference>
<evidence type="ECO:0000313" key="9">
    <source>
        <dbReference type="Proteomes" id="UP000295063"/>
    </source>
</evidence>
<evidence type="ECO:0000256" key="3">
    <source>
        <dbReference type="ARBA" id="ARBA00023004"/>
    </source>
</evidence>
<dbReference type="GO" id="GO:0051539">
    <property type="term" value="F:4 iron, 4 sulfur cluster binding"/>
    <property type="evidence" value="ECO:0007669"/>
    <property type="project" value="UniProtKB-UniRule"/>
</dbReference>
<dbReference type="PROSITE" id="PS50126">
    <property type="entry name" value="S1"/>
    <property type="match status" value="4"/>
</dbReference>
<dbReference type="GO" id="GO:0005737">
    <property type="term" value="C:cytoplasm"/>
    <property type="evidence" value="ECO:0007669"/>
    <property type="project" value="UniProtKB-ARBA"/>
</dbReference>
<feature type="binding site" evidence="6">
    <location>
        <position position="40"/>
    </location>
    <ligand>
        <name>isopentenyl diphosphate</name>
        <dbReference type="ChEBI" id="CHEBI:128769"/>
    </ligand>
</feature>
<dbReference type="Gene3D" id="2.40.50.140">
    <property type="entry name" value="Nucleic acid-binding proteins"/>
    <property type="match status" value="4"/>
</dbReference>
<comment type="catalytic activity">
    <reaction evidence="6">
        <text>dimethylallyl diphosphate + 2 oxidized [2Fe-2S]-[ferredoxin] + H2O = (2E)-4-hydroxy-3-methylbut-2-enyl diphosphate + 2 reduced [2Fe-2S]-[ferredoxin] + 2 H(+)</text>
        <dbReference type="Rhea" id="RHEA:24825"/>
        <dbReference type="Rhea" id="RHEA-COMP:10000"/>
        <dbReference type="Rhea" id="RHEA-COMP:10001"/>
        <dbReference type="ChEBI" id="CHEBI:15377"/>
        <dbReference type="ChEBI" id="CHEBI:15378"/>
        <dbReference type="ChEBI" id="CHEBI:33737"/>
        <dbReference type="ChEBI" id="CHEBI:33738"/>
        <dbReference type="ChEBI" id="CHEBI:57623"/>
        <dbReference type="ChEBI" id="CHEBI:128753"/>
        <dbReference type="EC" id="1.17.7.4"/>
    </reaction>
</comment>
<feature type="domain" description="S1 motif" evidence="7">
    <location>
        <begin position="549"/>
        <end position="618"/>
    </location>
</feature>
<feature type="binding site" evidence="6">
    <location>
        <position position="40"/>
    </location>
    <ligand>
        <name>(2E)-4-hydroxy-3-methylbut-2-enyl diphosphate</name>
        <dbReference type="ChEBI" id="CHEBI:128753"/>
    </ligand>
</feature>
<comment type="catalytic activity">
    <reaction evidence="6">
        <text>isopentenyl diphosphate + 2 oxidized [2Fe-2S]-[ferredoxin] + H2O = (2E)-4-hydroxy-3-methylbut-2-enyl diphosphate + 2 reduced [2Fe-2S]-[ferredoxin] + 2 H(+)</text>
        <dbReference type="Rhea" id="RHEA:24488"/>
        <dbReference type="Rhea" id="RHEA-COMP:10000"/>
        <dbReference type="Rhea" id="RHEA-COMP:10001"/>
        <dbReference type="ChEBI" id="CHEBI:15377"/>
        <dbReference type="ChEBI" id="CHEBI:15378"/>
        <dbReference type="ChEBI" id="CHEBI:33737"/>
        <dbReference type="ChEBI" id="CHEBI:33738"/>
        <dbReference type="ChEBI" id="CHEBI:128753"/>
        <dbReference type="ChEBI" id="CHEBI:128769"/>
        <dbReference type="EC" id="1.17.7.4"/>
    </reaction>
</comment>
<feature type="binding site" evidence="6">
    <location>
        <position position="12"/>
    </location>
    <ligand>
        <name>[4Fe-4S] cluster</name>
        <dbReference type="ChEBI" id="CHEBI:49883"/>
    </ligand>
</feature>
<dbReference type="GO" id="GO:0003729">
    <property type="term" value="F:mRNA binding"/>
    <property type="evidence" value="ECO:0007669"/>
    <property type="project" value="UniProtKB-ARBA"/>
</dbReference>
<feature type="binding site" evidence="6">
    <location>
        <position position="72"/>
    </location>
    <ligand>
        <name>isopentenyl diphosphate</name>
        <dbReference type="ChEBI" id="CHEBI:128769"/>
    </ligand>
</feature>
<comment type="cofactor">
    <cofactor evidence="6">
        <name>[4Fe-4S] cluster</name>
        <dbReference type="ChEBI" id="CHEBI:49883"/>
    </cofactor>
    <text evidence="6">Binds 1 [4Fe-4S] cluster per subunit.</text>
</comment>
<evidence type="ECO:0000256" key="4">
    <source>
        <dbReference type="ARBA" id="ARBA00023014"/>
    </source>
</evidence>
<dbReference type="HAMAP" id="MF_00191">
    <property type="entry name" value="IspH"/>
    <property type="match status" value="1"/>
</dbReference>
<dbReference type="Proteomes" id="UP000295063">
    <property type="component" value="Unassembled WGS sequence"/>
</dbReference>
<keyword evidence="1 6" id="KW-0004">4Fe-4S</keyword>
<evidence type="ECO:0000256" key="6">
    <source>
        <dbReference type="HAMAP-Rule" id="MF_00191"/>
    </source>
</evidence>
<dbReference type="NCBIfam" id="TIGR00216">
    <property type="entry name" value="ispH_lytB"/>
    <property type="match status" value="1"/>
</dbReference>
<feature type="binding site" evidence="6">
    <location>
        <position position="72"/>
    </location>
    <ligand>
        <name>(2E)-4-hydroxy-3-methylbut-2-enyl diphosphate</name>
        <dbReference type="ChEBI" id="CHEBI:128753"/>
    </ligand>
</feature>
<feature type="binding site" evidence="6">
    <location>
        <position position="122"/>
    </location>
    <ligand>
        <name>isopentenyl diphosphate</name>
        <dbReference type="ChEBI" id="CHEBI:128769"/>
    </ligand>
</feature>
<comment type="caution">
    <text evidence="8">The sequence shown here is derived from an EMBL/GenBank/DDBJ whole genome shotgun (WGS) entry which is preliminary data.</text>
</comment>
<keyword evidence="2 6" id="KW-0479">Metal-binding</keyword>
<evidence type="ECO:0000313" key="8">
    <source>
        <dbReference type="EMBL" id="TCL40049.1"/>
    </source>
</evidence>
<evidence type="ECO:0000256" key="2">
    <source>
        <dbReference type="ARBA" id="ARBA00022723"/>
    </source>
</evidence>
<keyword evidence="9" id="KW-1185">Reference proteome</keyword>
<dbReference type="EMBL" id="SLUI01000001">
    <property type="protein sequence ID" value="TCL40049.1"/>
    <property type="molecule type" value="Genomic_DNA"/>
</dbReference>
<protein>
    <recommendedName>
        <fullName evidence="6">4-hydroxy-3-methylbut-2-enyl diphosphate reductase</fullName>
        <shortName evidence="6">HMBPP reductase</shortName>
        <ecNumber evidence="6">1.17.7.4</ecNumber>
    </recommendedName>
</protein>
<feature type="binding site" evidence="6">
    <location>
        <position position="216"/>
    </location>
    <ligand>
        <name>(2E)-4-hydroxy-3-methylbut-2-enyl diphosphate</name>
        <dbReference type="ChEBI" id="CHEBI:128753"/>
    </ligand>
</feature>
<keyword evidence="4 6" id="KW-0411">Iron-sulfur</keyword>
<feature type="binding site" evidence="6">
    <location>
        <position position="188"/>
    </location>
    <ligand>
        <name>[4Fe-4S] cluster</name>
        <dbReference type="ChEBI" id="CHEBI:49883"/>
    </ligand>
</feature>
<feature type="binding site" evidence="6">
    <location>
        <position position="72"/>
    </location>
    <ligand>
        <name>dimethylallyl diphosphate</name>
        <dbReference type="ChEBI" id="CHEBI:57623"/>
    </ligand>
</feature>
<dbReference type="InterPro" id="IPR003451">
    <property type="entry name" value="LytB/IspH"/>
</dbReference>
<evidence type="ECO:0000256" key="5">
    <source>
        <dbReference type="ARBA" id="ARBA00025604"/>
    </source>
</evidence>
<dbReference type="GO" id="GO:0019288">
    <property type="term" value="P:isopentenyl diphosphate biosynthetic process, methylerythritol 4-phosphate pathway"/>
    <property type="evidence" value="ECO:0007669"/>
    <property type="project" value="UniProtKB-UniRule"/>
</dbReference>
<comment type="pathway">
    <text evidence="6">Isoprenoid biosynthesis; isopentenyl diphosphate biosynthesis via DXP pathway; isopentenyl diphosphate from 1-deoxy-D-xylulose 5-phosphate: step 6/6.</text>
</comment>
<dbReference type="SMART" id="SM00316">
    <property type="entry name" value="S1"/>
    <property type="match status" value="4"/>
</dbReference>
<feature type="binding site" evidence="6">
    <location>
        <position position="94"/>
    </location>
    <ligand>
        <name>[4Fe-4S] cluster</name>
        <dbReference type="ChEBI" id="CHEBI:49883"/>
    </ligand>
</feature>
<dbReference type="NCBIfam" id="NF005208">
    <property type="entry name" value="PRK06676.1"/>
    <property type="match status" value="1"/>
</dbReference>
<evidence type="ECO:0000259" key="7">
    <source>
        <dbReference type="PROSITE" id="PS50126"/>
    </source>
</evidence>
<dbReference type="Gene3D" id="3.40.50.11270">
    <property type="match status" value="1"/>
</dbReference>
<dbReference type="FunFam" id="2.40.50.140:FF:000051">
    <property type="entry name" value="RNA-binding transcriptional accessory protein"/>
    <property type="match status" value="1"/>
</dbReference>
<feature type="binding site" evidence="6">
    <location>
        <position position="160"/>
    </location>
    <ligand>
        <name>(2E)-4-hydroxy-3-methylbut-2-enyl diphosphate</name>
        <dbReference type="ChEBI" id="CHEBI:128753"/>
    </ligand>
</feature>
<dbReference type="NCBIfam" id="NF002187">
    <property type="entry name" value="PRK01045.1-1"/>
    <property type="match status" value="1"/>
</dbReference>
<feature type="domain" description="S1 motif" evidence="7">
    <location>
        <begin position="464"/>
        <end position="532"/>
    </location>
</feature>
<keyword evidence="6" id="KW-0560">Oxidoreductase</keyword>
<comment type="function">
    <text evidence="6">Catalyzes the conversion of 1-hydroxy-2-methyl-2-(E)-butenyl 4-diphosphate (HMBPP) into a mixture of isopentenyl diphosphate (IPP) and dimethylallyl diphosphate (DMAPP). Acts in the terminal step of the DOXP/MEP pathway for isoprenoid precursor biosynthesis.</text>
</comment>
<feature type="binding site" evidence="6">
    <location>
        <position position="218"/>
    </location>
    <ligand>
        <name>dimethylallyl diphosphate</name>
        <dbReference type="ChEBI" id="CHEBI:57623"/>
    </ligand>
</feature>
<gene>
    <name evidence="6" type="primary">ispH</name>
    <name evidence="8" type="ORF">EV210_101250</name>
</gene>
<dbReference type="GO" id="GO:0016114">
    <property type="term" value="P:terpenoid biosynthetic process"/>
    <property type="evidence" value="ECO:0007669"/>
    <property type="project" value="UniProtKB-UniRule"/>
</dbReference>
<feature type="binding site" evidence="6">
    <location>
        <position position="122"/>
    </location>
    <ligand>
        <name>dimethylallyl diphosphate</name>
        <dbReference type="ChEBI" id="CHEBI:57623"/>
    </ligand>
</feature>
<feature type="binding site" evidence="6">
    <location>
        <position position="260"/>
    </location>
    <ligand>
        <name>isopentenyl diphosphate</name>
        <dbReference type="ChEBI" id="CHEBI:128769"/>
    </ligand>
</feature>
<feature type="binding site" evidence="6">
    <location>
        <position position="260"/>
    </location>
    <ligand>
        <name>dimethylallyl diphosphate</name>
        <dbReference type="ChEBI" id="CHEBI:57623"/>
    </ligand>
</feature>
<feature type="active site" description="Proton donor" evidence="6">
    <location>
        <position position="124"/>
    </location>
</feature>
<dbReference type="UniPathway" id="UPA00056">
    <property type="reaction ID" value="UER00097"/>
</dbReference>
<dbReference type="AlphaFoldDB" id="A0A4R1Q244"/>
<organism evidence="8 9">
    <name type="scientific">Anaerospora hongkongensis</name>
    <dbReference type="NCBI Taxonomy" id="244830"/>
    <lineage>
        <taxon>Bacteria</taxon>
        <taxon>Bacillati</taxon>
        <taxon>Bacillota</taxon>
        <taxon>Negativicutes</taxon>
        <taxon>Selenomonadales</taxon>
        <taxon>Sporomusaceae</taxon>
        <taxon>Anaerospora</taxon>
    </lineage>
</organism>
<feature type="binding site" evidence="6">
    <location>
        <position position="122"/>
    </location>
    <ligand>
        <name>(2E)-4-hydroxy-3-methylbut-2-enyl diphosphate</name>
        <dbReference type="ChEBI" id="CHEBI:128753"/>
    </ligand>
</feature>
<dbReference type="CDD" id="cd05688">
    <property type="entry name" value="S1_RPS1_repeat_ec3"/>
    <property type="match status" value="1"/>
</dbReference>
<dbReference type="CDD" id="cd13944">
    <property type="entry name" value="lytB_ispH"/>
    <property type="match status" value="1"/>
</dbReference>
<dbReference type="InterPro" id="IPR035104">
    <property type="entry name" value="Ribosomal_protein_S1-like"/>
</dbReference>
<proteinExistence type="inferred from homology"/>
<name>A0A4R1Q244_9FIRM</name>
<dbReference type="PANTHER" id="PTHR30426">
    <property type="entry name" value="4-HYDROXY-3-METHYLBUT-2-ENYL DIPHOSPHATE REDUCTASE"/>
    <property type="match status" value="1"/>
</dbReference>
<dbReference type="Pfam" id="PF02401">
    <property type="entry name" value="LYTB"/>
    <property type="match status" value="1"/>
</dbReference>
<comment type="function">
    <text evidence="5">Binds mRNA; thus facilitating recognition of the initiation point. It is needed to translate mRNA with a short Shine-Dalgarno (SD) purine-rich sequence.</text>
</comment>
<dbReference type="PRINTS" id="PR00681">
    <property type="entry name" value="RIBOSOMALS1"/>
</dbReference>
<dbReference type="OrthoDB" id="9804077at2"/>
<evidence type="ECO:0000256" key="1">
    <source>
        <dbReference type="ARBA" id="ARBA00022485"/>
    </source>
</evidence>
<dbReference type="SUPFAM" id="SSF50249">
    <property type="entry name" value="Nucleic acid-binding proteins"/>
    <property type="match status" value="4"/>
</dbReference>
<dbReference type="Gene3D" id="3.40.1010.20">
    <property type="entry name" value="4-hydroxy-3-methylbut-2-enyl diphosphate reductase, catalytic domain"/>
    <property type="match status" value="2"/>
</dbReference>
<dbReference type="UniPathway" id="UPA00059">
    <property type="reaction ID" value="UER00105"/>
</dbReference>